<reference evidence="2" key="1">
    <citation type="journal article" date="2020" name="Nature">
        <title>Giant virus diversity and host interactions through global metagenomics.</title>
        <authorList>
            <person name="Schulz F."/>
            <person name="Roux S."/>
            <person name="Paez-Espino D."/>
            <person name="Jungbluth S."/>
            <person name="Walsh D.A."/>
            <person name="Denef V.J."/>
            <person name="McMahon K.D."/>
            <person name="Konstantinidis K.T."/>
            <person name="Eloe-Fadrosh E.A."/>
            <person name="Kyrpides N.C."/>
            <person name="Woyke T."/>
        </authorList>
    </citation>
    <scope>NUCLEOTIDE SEQUENCE</scope>
    <source>
        <strain evidence="2">GVMAG-M-3300023179-73</strain>
    </source>
</reference>
<protein>
    <submittedName>
        <fullName evidence="2">Uncharacterized protein</fullName>
    </submittedName>
</protein>
<keyword evidence="1" id="KW-1133">Transmembrane helix</keyword>
<dbReference type="AlphaFoldDB" id="A0A6C0H6H5"/>
<organism evidence="2">
    <name type="scientific">viral metagenome</name>
    <dbReference type="NCBI Taxonomy" id="1070528"/>
    <lineage>
        <taxon>unclassified sequences</taxon>
        <taxon>metagenomes</taxon>
        <taxon>organismal metagenomes</taxon>
    </lineage>
</organism>
<name>A0A6C0H6H5_9ZZZZ</name>
<proteinExistence type="predicted"/>
<feature type="transmembrane region" description="Helical" evidence="1">
    <location>
        <begin position="6"/>
        <end position="24"/>
    </location>
</feature>
<accession>A0A6C0H6H5</accession>
<dbReference type="EMBL" id="MN739890">
    <property type="protein sequence ID" value="QHT76158.1"/>
    <property type="molecule type" value="Genomic_DNA"/>
</dbReference>
<evidence type="ECO:0000313" key="2">
    <source>
        <dbReference type="EMBL" id="QHT76158.1"/>
    </source>
</evidence>
<keyword evidence="1" id="KW-0812">Transmembrane</keyword>
<sequence>MLLSKYLFPEVIKGILLALVYFEITNANDTTFSNVGLFTLFYTILIVFATLINIDTTIITNAFVTKAVFTLVDERIRKKDDGKK</sequence>
<feature type="transmembrane region" description="Helical" evidence="1">
    <location>
        <begin position="31"/>
        <end position="52"/>
    </location>
</feature>
<evidence type="ECO:0000256" key="1">
    <source>
        <dbReference type="SAM" id="Phobius"/>
    </source>
</evidence>
<keyword evidence="1" id="KW-0472">Membrane</keyword>